<feature type="compositionally biased region" description="Low complexity" evidence="1">
    <location>
        <begin position="168"/>
        <end position="184"/>
    </location>
</feature>
<keyword evidence="4" id="KW-1185">Reference proteome</keyword>
<dbReference type="EMBL" id="BTRK01000001">
    <property type="protein sequence ID" value="GMR32131.1"/>
    <property type="molecule type" value="Genomic_DNA"/>
</dbReference>
<dbReference type="AlphaFoldDB" id="A0AAN4Z1J5"/>
<feature type="non-terminal residue" evidence="3">
    <location>
        <position position="1"/>
    </location>
</feature>
<feature type="transmembrane region" description="Helical" evidence="2">
    <location>
        <begin position="44"/>
        <end position="62"/>
    </location>
</feature>
<keyword evidence="2" id="KW-0472">Membrane</keyword>
<dbReference type="Proteomes" id="UP001328107">
    <property type="component" value="Unassembled WGS sequence"/>
</dbReference>
<keyword evidence="2" id="KW-1133">Transmembrane helix</keyword>
<accession>A0AAN4Z1J5</accession>
<evidence type="ECO:0000256" key="1">
    <source>
        <dbReference type="SAM" id="MobiDB-lite"/>
    </source>
</evidence>
<name>A0AAN4Z1J5_9BILA</name>
<sequence>IFSSGIHSQFITTLIHLISQLAHVGLALFFTLQWHSMTSVCPPLGHSLTSIFGALTAIYSTLSTAKGYALLTHFCNEPWAKRTLSFLSMITSSAYAIIDCVALILLEIEFSGNISFCELNEDEMPLLPSRIFLVLSALINIVVFATSLFIHWRQSRIDAQERSLPSHFESSSSSFSTPSMNPSVSPNPPIISTRLDPSAKLYSPDYFITHNLSK</sequence>
<feature type="non-terminal residue" evidence="3">
    <location>
        <position position="214"/>
    </location>
</feature>
<comment type="caution">
    <text evidence="3">The sequence shown here is derived from an EMBL/GenBank/DDBJ whole genome shotgun (WGS) entry which is preliminary data.</text>
</comment>
<feature type="region of interest" description="Disordered" evidence="1">
    <location>
        <begin position="168"/>
        <end position="187"/>
    </location>
</feature>
<protein>
    <submittedName>
        <fullName evidence="3">Uncharacterized protein</fullName>
    </submittedName>
</protein>
<proteinExistence type="predicted"/>
<feature type="transmembrane region" description="Helical" evidence="2">
    <location>
        <begin position="131"/>
        <end position="152"/>
    </location>
</feature>
<organism evidence="3 4">
    <name type="scientific">Pristionchus mayeri</name>
    <dbReference type="NCBI Taxonomy" id="1317129"/>
    <lineage>
        <taxon>Eukaryota</taxon>
        <taxon>Metazoa</taxon>
        <taxon>Ecdysozoa</taxon>
        <taxon>Nematoda</taxon>
        <taxon>Chromadorea</taxon>
        <taxon>Rhabditida</taxon>
        <taxon>Rhabditina</taxon>
        <taxon>Diplogasteromorpha</taxon>
        <taxon>Diplogasteroidea</taxon>
        <taxon>Neodiplogasteridae</taxon>
        <taxon>Pristionchus</taxon>
    </lineage>
</organism>
<feature type="transmembrane region" description="Helical" evidence="2">
    <location>
        <begin position="83"/>
        <end position="106"/>
    </location>
</feature>
<gene>
    <name evidence="3" type="ORF">PMAYCL1PPCAC_02326</name>
</gene>
<evidence type="ECO:0000256" key="2">
    <source>
        <dbReference type="SAM" id="Phobius"/>
    </source>
</evidence>
<evidence type="ECO:0000313" key="3">
    <source>
        <dbReference type="EMBL" id="GMR32131.1"/>
    </source>
</evidence>
<keyword evidence="2" id="KW-0812">Transmembrane</keyword>
<evidence type="ECO:0000313" key="4">
    <source>
        <dbReference type="Proteomes" id="UP001328107"/>
    </source>
</evidence>
<feature type="transmembrane region" description="Helical" evidence="2">
    <location>
        <begin position="12"/>
        <end position="32"/>
    </location>
</feature>
<reference evidence="4" key="1">
    <citation type="submission" date="2022-10" db="EMBL/GenBank/DDBJ databases">
        <title>Genome assembly of Pristionchus species.</title>
        <authorList>
            <person name="Yoshida K."/>
            <person name="Sommer R.J."/>
        </authorList>
    </citation>
    <scope>NUCLEOTIDE SEQUENCE [LARGE SCALE GENOMIC DNA]</scope>
    <source>
        <strain evidence="4">RS5460</strain>
    </source>
</reference>